<name>A0AA36E9J4_LACSI</name>
<dbReference type="PANTHER" id="PTHR46087">
    <property type="entry name" value="PUTATIVE, EXPRESSED-RELATED"/>
    <property type="match status" value="1"/>
</dbReference>
<proteinExistence type="predicted"/>
<organism evidence="1 2">
    <name type="scientific">Lactuca saligna</name>
    <name type="common">Willowleaf lettuce</name>
    <dbReference type="NCBI Taxonomy" id="75948"/>
    <lineage>
        <taxon>Eukaryota</taxon>
        <taxon>Viridiplantae</taxon>
        <taxon>Streptophyta</taxon>
        <taxon>Embryophyta</taxon>
        <taxon>Tracheophyta</taxon>
        <taxon>Spermatophyta</taxon>
        <taxon>Magnoliopsida</taxon>
        <taxon>eudicotyledons</taxon>
        <taxon>Gunneridae</taxon>
        <taxon>Pentapetalae</taxon>
        <taxon>asterids</taxon>
        <taxon>campanulids</taxon>
        <taxon>Asterales</taxon>
        <taxon>Asteraceae</taxon>
        <taxon>Cichorioideae</taxon>
        <taxon>Cichorieae</taxon>
        <taxon>Lactucinae</taxon>
        <taxon>Lactuca</taxon>
    </lineage>
</organism>
<protein>
    <submittedName>
        <fullName evidence="1">Uncharacterized protein</fullName>
    </submittedName>
</protein>
<evidence type="ECO:0000313" key="1">
    <source>
        <dbReference type="EMBL" id="CAI9288191.1"/>
    </source>
</evidence>
<gene>
    <name evidence="1" type="ORF">LSALG_LOCUS27510</name>
</gene>
<evidence type="ECO:0000313" key="2">
    <source>
        <dbReference type="Proteomes" id="UP001177003"/>
    </source>
</evidence>
<dbReference type="InterPro" id="IPR055296">
    <property type="entry name" value="SRL2-like"/>
</dbReference>
<dbReference type="AlphaFoldDB" id="A0AA36E9J4"/>
<dbReference type="Proteomes" id="UP001177003">
    <property type="component" value="Chromosome 5"/>
</dbReference>
<keyword evidence="2" id="KW-1185">Reference proteome</keyword>
<dbReference type="PANTHER" id="PTHR46087:SF11">
    <property type="entry name" value="PROTEIN SEMI-ROLLED LEAF 2"/>
    <property type="match status" value="1"/>
</dbReference>
<sequence length="139" mass="15429">MKKISHLEEENERLGRQKILDACSLFDVMSTTLEKLPPSSIAARETTGSMIILANMIVVASVSSNSQQVFPDDLLLELLKLILHLDVEIRFSGHQIFSVLLIPNSNHVRRDTDASTSNQTIRWSSDTAYVFASVTSLLG</sequence>
<reference evidence="1" key="1">
    <citation type="submission" date="2023-04" db="EMBL/GenBank/DDBJ databases">
        <authorList>
            <person name="Vijverberg K."/>
            <person name="Xiong W."/>
            <person name="Schranz E."/>
        </authorList>
    </citation>
    <scope>NUCLEOTIDE SEQUENCE</scope>
</reference>
<accession>A0AA36E9J4</accession>
<dbReference type="EMBL" id="OX465081">
    <property type="protein sequence ID" value="CAI9288191.1"/>
    <property type="molecule type" value="Genomic_DNA"/>
</dbReference>